<dbReference type="Pfam" id="PF23840">
    <property type="entry name" value="Phage_tail_terminator"/>
    <property type="match status" value="1"/>
</dbReference>
<dbReference type="EMBL" id="JAESHX010000059">
    <property type="protein sequence ID" value="MBW5893116.1"/>
    <property type="molecule type" value="Genomic_DNA"/>
</dbReference>
<dbReference type="InterPro" id="IPR056912">
    <property type="entry name" value="Phage_JBD30_tail_term-like"/>
</dbReference>
<dbReference type="Proteomes" id="UP000696310">
    <property type="component" value="Unassembled WGS sequence"/>
</dbReference>
<organism evidence="1 2">
    <name type="scientific">Pectobacterium polaris</name>
    <dbReference type="NCBI Taxonomy" id="2042057"/>
    <lineage>
        <taxon>Bacteria</taxon>
        <taxon>Pseudomonadati</taxon>
        <taxon>Pseudomonadota</taxon>
        <taxon>Gammaproteobacteria</taxon>
        <taxon>Enterobacterales</taxon>
        <taxon>Pectobacteriaceae</taxon>
        <taxon>Pectobacterium</taxon>
    </lineage>
</organism>
<evidence type="ECO:0000313" key="1">
    <source>
        <dbReference type="EMBL" id="MBW5893116.1"/>
    </source>
</evidence>
<gene>
    <name evidence="1" type="ORF">IM880_12915</name>
</gene>
<accession>A0AAW4P0Z2</accession>
<name>A0AAW4P0Z2_9GAMM</name>
<proteinExistence type="predicted"/>
<dbReference type="RefSeq" id="WP_219679887.1">
    <property type="nucleotide sequence ID" value="NZ_JAESHX010000059.1"/>
</dbReference>
<dbReference type="AlphaFoldDB" id="A0AAW4P0Z2"/>
<comment type="caution">
    <text evidence="1">The sequence shown here is derived from an EMBL/GenBank/DDBJ whole genome shotgun (WGS) entry which is preliminary data.</text>
</comment>
<reference evidence="1" key="1">
    <citation type="journal article" date="2021" name="bioRxiv">
        <title>Identification of Pectobacterium species isolated from the soft rot of tetecho (Neobuxbaumia tetetzo), a columnar cactus, and associated metagenomics.</title>
        <authorList>
            <person name="Vargas-Peralta D."/>
            <person name="Narvaez-Barragan D.A."/>
            <person name="de Sandozequi A."/>
            <person name="Romero-Gutierrez M.F."/>
            <person name="Segovia L."/>
            <person name="Martinez-Anaya C."/>
            <person name="Alcaraz L.D."/>
            <person name="de la Torre Almaraz R."/>
        </authorList>
    </citation>
    <scope>NUCLEOTIDE SEQUENCE</scope>
    <source>
        <strain evidence="1">A3</strain>
    </source>
</reference>
<evidence type="ECO:0000313" key="2">
    <source>
        <dbReference type="Proteomes" id="UP000696310"/>
    </source>
</evidence>
<protein>
    <recommendedName>
        <fullName evidence="3">DUF3168 domain-containing protein</fullName>
    </recommendedName>
</protein>
<reference evidence="1" key="2">
    <citation type="submission" date="2021-01" db="EMBL/GenBank/DDBJ databases">
        <authorList>
            <person name="Vargas Peralta D."/>
        </authorList>
    </citation>
    <scope>NUCLEOTIDE SEQUENCE</scope>
    <source>
        <strain evidence="1">A3</strain>
    </source>
</reference>
<sequence length="148" mass="16066">MSSAPFDISLIVARLQALNPQSFTTIGTIVEYSKITDLNGFSTPSAYVLMGPEQGEPGSGRAQVASMVFGVAIAVRNYSSDAALALAHESHPLIGQVRDHLIGFLPSKLHTTPVQWLRGEVLDYDAGTLVWMDMFQTKRVIGGMRCQK</sequence>
<evidence type="ECO:0008006" key="3">
    <source>
        <dbReference type="Google" id="ProtNLM"/>
    </source>
</evidence>